<dbReference type="InterPro" id="IPR023214">
    <property type="entry name" value="HAD_sf"/>
</dbReference>
<dbReference type="Gene3D" id="3.40.50.1000">
    <property type="entry name" value="HAD superfamily/HAD-like"/>
    <property type="match status" value="1"/>
</dbReference>
<evidence type="ECO:0000313" key="1">
    <source>
        <dbReference type="EMBL" id="KAG4425824.1"/>
    </source>
</evidence>
<dbReference type="Proteomes" id="UP000664132">
    <property type="component" value="Unassembled WGS sequence"/>
</dbReference>
<keyword evidence="2" id="KW-1185">Reference proteome</keyword>
<proteinExistence type="predicted"/>
<dbReference type="OrthoDB" id="10255128at2759"/>
<gene>
    <name evidence="1" type="ORF">IFR04_001031</name>
</gene>
<dbReference type="InterPro" id="IPR036412">
    <property type="entry name" value="HAD-like_sf"/>
</dbReference>
<organism evidence="1 2">
    <name type="scientific">Cadophora malorum</name>
    <dbReference type="NCBI Taxonomy" id="108018"/>
    <lineage>
        <taxon>Eukaryota</taxon>
        <taxon>Fungi</taxon>
        <taxon>Dikarya</taxon>
        <taxon>Ascomycota</taxon>
        <taxon>Pezizomycotina</taxon>
        <taxon>Leotiomycetes</taxon>
        <taxon>Helotiales</taxon>
        <taxon>Ploettnerulaceae</taxon>
        <taxon>Cadophora</taxon>
    </lineage>
</organism>
<dbReference type="PANTHER" id="PTHR28181:SF1">
    <property type="entry name" value="COLD TOLERANCE PROTEIN 1"/>
    <property type="match status" value="1"/>
</dbReference>
<evidence type="ECO:0000313" key="2">
    <source>
        <dbReference type="Proteomes" id="UP000664132"/>
    </source>
</evidence>
<comment type="caution">
    <text evidence="1">The sequence shown here is derived from an EMBL/GenBank/DDBJ whole genome shotgun (WGS) entry which is preliminary data.</text>
</comment>
<reference evidence="1" key="1">
    <citation type="submission" date="2021-02" db="EMBL/GenBank/DDBJ databases">
        <title>Genome sequence Cadophora malorum strain M34.</title>
        <authorList>
            <person name="Stefanovic E."/>
            <person name="Vu D."/>
            <person name="Scully C."/>
            <person name="Dijksterhuis J."/>
            <person name="Roader J."/>
            <person name="Houbraken J."/>
        </authorList>
    </citation>
    <scope>NUCLEOTIDE SEQUENCE</scope>
    <source>
        <strain evidence="1">M34</strain>
    </source>
</reference>
<name>A0A8H7WJC1_9HELO</name>
<protein>
    <recommendedName>
        <fullName evidence="3">Haloacid dehalogenase-like hydrolase</fullName>
    </recommendedName>
</protein>
<sequence>MAFILDFDGTITQKDTISAVANFAIGCQKAGGKDFVDAWKDLSKTYIKDYSRFLDGYKPGEQDRKTLTEEVAYYRHLKSIELDSFKRVSKSGIFGGISSDQWRKGGRDAVQKGDVNIRKGFEHFIRRVGNSKATWGVVSVNFSSQFIRGVLEANLGVGAGGEVEVLANFPNEDGMLLGPEGSSVMATSDAKLAAMNELLQKWRSSERSFSRVVYIGDSGTDIECLTAEDLTGIVVSSDGKGTLMDTLKRIGSEPISISSQEAVESSSVYWARDFEEIVRSPILGLGIGNEI</sequence>
<dbReference type="EMBL" id="JAFJYH010000007">
    <property type="protein sequence ID" value="KAG4425824.1"/>
    <property type="molecule type" value="Genomic_DNA"/>
</dbReference>
<dbReference type="PANTHER" id="PTHR28181">
    <property type="entry name" value="UPF0655 PROTEIN YCR015C"/>
    <property type="match status" value="1"/>
</dbReference>
<dbReference type="SUPFAM" id="SSF56784">
    <property type="entry name" value="HAD-like"/>
    <property type="match status" value="1"/>
</dbReference>
<accession>A0A8H7WJC1</accession>
<dbReference type="InterPro" id="IPR050849">
    <property type="entry name" value="HAD-like_hydrolase_phosphatase"/>
</dbReference>
<evidence type="ECO:0008006" key="3">
    <source>
        <dbReference type="Google" id="ProtNLM"/>
    </source>
</evidence>
<dbReference type="AlphaFoldDB" id="A0A8H7WJC1"/>